<evidence type="ECO:0000259" key="1">
    <source>
        <dbReference type="Pfam" id="PF04195"/>
    </source>
</evidence>
<dbReference type="Gramene" id="mRNA:HanXRQr2_Chr17g0825541">
    <property type="protein sequence ID" value="CDS:HanXRQr2_Chr17g0825541.1"/>
    <property type="gene ID" value="HanXRQr2_Chr17g0825541"/>
</dbReference>
<protein>
    <recommendedName>
        <fullName evidence="1">Transposase (putative) gypsy type domain-containing protein</fullName>
    </recommendedName>
</protein>
<name>A0A9K3DN69_HELAN</name>
<reference evidence="2" key="1">
    <citation type="journal article" date="2017" name="Nature">
        <title>The sunflower genome provides insights into oil metabolism, flowering and Asterid evolution.</title>
        <authorList>
            <person name="Badouin H."/>
            <person name="Gouzy J."/>
            <person name="Grassa C.J."/>
            <person name="Murat F."/>
            <person name="Staton S.E."/>
            <person name="Cottret L."/>
            <person name="Lelandais-Briere C."/>
            <person name="Owens G.L."/>
            <person name="Carrere S."/>
            <person name="Mayjonade B."/>
            <person name="Legrand L."/>
            <person name="Gill N."/>
            <person name="Kane N.C."/>
            <person name="Bowers J.E."/>
            <person name="Hubner S."/>
            <person name="Bellec A."/>
            <person name="Berard A."/>
            <person name="Berges H."/>
            <person name="Blanchet N."/>
            <person name="Boniface M.C."/>
            <person name="Brunel D."/>
            <person name="Catrice O."/>
            <person name="Chaidir N."/>
            <person name="Claudel C."/>
            <person name="Donnadieu C."/>
            <person name="Faraut T."/>
            <person name="Fievet G."/>
            <person name="Helmstetter N."/>
            <person name="King M."/>
            <person name="Knapp S.J."/>
            <person name="Lai Z."/>
            <person name="Le Paslier M.C."/>
            <person name="Lippi Y."/>
            <person name="Lorenzon L."/>
            <person name="Mandel J.R."/>
            <person name="Marage G."/>
            <person name="Marchand G."/>
            <person name="Marquand E."/>
            <person name="Bret-Mestries E."/>
            <person name="Morien E."/>
            <person name="Nambeesan S."/>
            <person name="Nguyen T."/>
            <person name="Pegot-Espagnet P."/>
            <person name="Pouilly N."/>
            <person name="Raftis F."/>
            <person name="Sallet E."/>
            <person name="Schiex T."/>
            <person name="Thomas J."/>
            <person name="Vandecasteele C."/>
            <person name="Vares D."/>
            <person name="Vear F."/>
            <person name="Vautrin S."/>
            <person name="Crespi M."/>
            <person name="Mangin B."/>
            <person name="Burke J.M."/>
            <person name="Salse J."/>
            <person name="Munos S."/>
            <person name="Vincourt P."/>
            <person name="Rieseberg L.H."/>
            <person name="Langlade N.B."/>
        </authorList>
    </citation>
    <scope>NUCLEOTIDE SEQUENCE</scope>
    <source>
        <tissue evidence="2">Leaves</tissue>
    </source>
</reference>
<accession>A0A9K3DN69</accession>
<organism evidence="2 3">
    <name type="scientific">Helianthus annuus</name>
    <name type="common">Common sunflower</name>
    <dbReference type="NCBI Taxonomy" id="4232"/>
    <lineage>
        <taxon>Eukaryota</taxon>
        <taxon>Viridiplantae</taxon>
        <taxon>Streptophyta</taxon>
        <taxon>Embryophyta</taxon>
        <taxon>Tracheophyta</taxon>
        <taxon>Spermatophyta</taxon>
        <taxon>Magnoliopsida</taxon>
        <taxon>eudicotyledons</taxon>
        <taxon>Gunneridae</taxon>
        <taxon>Pentapetalae</taxon>
        <taxon>asterids</taxon>
        <taxon>campanulids</taxon>
        <taxon>Asterales</taxon>
        <taxon>Asteraceae</taxon>
        <taxon>Asteroideae</taxon>
        <taxon>Heliantheae alliance</taxon>
        <taxon>Heliantheae</taxon>
        <taxon>Helianthus</taxon>
    </lineage>
</organism>
<comment type="caution">
    <text evidence="2">The sequence shown here is derived from an EMBL/GenBank/DDBJ whole genome shotgun (WGS) entry which is preliminary data.</text>
</comment>
<dbReference type="PANTHER" id="PTHR31099:SF49">
    <property type="entry name" value="MYOSIN HEAVY CHAIN-LIKE PROTEIN"/>
    <property type="match status" value="1"/>
</dbReference>
<dbReference type="AlphaFoldDB" id="A0A9K3DN69"/>
<evidence type="ECO:0000313" key="3">
    <source>
        <dbReference type="Proteomes" id="UP000215914"/>
    </source>
</evidence>
<evidence type="ECO:0000313" key="2">
    <source>
        <dbReference type="EMBL" id="KAF5757343.1"/>
    </source>
</evidence>
<gene>
    <name evidence="2" type="ORF">HanXRQr2_Chr17g0825541</name>
</gene>
<dbReference type="EMBL" id="MNCJ02000332">
    <property type="protein sequence ID" value="KAF5757343.1"/>
    <property type="molecule type" value="Genomic_DNA"/>
</dbReference>
<dbReference type="Proteomes" id="UP000215914">
    <property type="component" value="Unassembled WGS sequence"/>
</dbReference>
<dbReference type="Pfam" id="PF04195">
    <property type="entry name" value="Transposase_28"/>
    <property type="match status" value="1"/>
</dbReference>
<reference evidence="2" key="2">
    <citation type="submission" date="2020-06" db="EMBL/GenBank/DDBJ databases">
        <title>Helianthus annuus Genome sequencing and assembly Release 2.</title>
        <authorList>
            <person name="Gouzy J."/>
            <person name="Langlade N."/>
            <person name="Munos S."/>
        </authorList>
    </citation>
    <scope>NUCLEOTIDE SEQUENCE</scope>
    <source>
        <tissue evidence="2">Leaves</tissue>
    </source>
</reference>
<dbReference type="PANTHER" id="PTHR31099">
    <property type="entry name" value="OS06G0165300 PROTEIN"/>
    <property type="match status" value="1"/>
</dbReference>
<proteinExistence type="predicted"/>
<sequence length="154" mass="18163">MSTKEHLEDSSEEMFASLPPLKWSKDIFDGLVKNFKFLESWGVRYPEEGQTTAHAPAGYITLFWDYFSEGNFWLPATKFVLDILDFCKFHISQLNPMGMVRIRRFEFVCRSMHIEPIVDRFRVFLPTSLCSRLLFFCSTSYYQEDFACSSEIFQ</sequence>
<feature type="domain" description="Transposase (putative) gypsy type" evidence="1">
    <location>
        <begin position="67"/>
        <end position="125"/>
    </location>
</feature>
<dbReference type="InterPro" id="IPR007321">
    <property type="entry name" value="Transposase_28"/>
</dbReference>
<keyword evidence="3" id="KW-1185">Reference proteome</keyword>